<evidence type="ECO:0000256" key="3">
    <source>
        <dbReference type="RuleBase" id="RU361235"/>
    </source>
</evidence>
<dbReference type="EMBL" id="PVUE01000007">
    <property type="protein sequence ID" value="PRZ41931.1"/>
    <property type="molecule type" value="Genomic_DNA"/>
</dbReference>
<accession>A0A2T0ZZZ5</accession>
<keyword evidence="2 3" id="KW-0378">Hydrolase</keyword>
<evidence type="ECO:0000256" key="2">
    <source>
        <dbReference type="ARBA" id="ARBA00022801"/>
    </source>
</evidence>
<proteinExistence type="inferred from homology"/>
<dbReference type="GO" id="GO:0016787">
    <property type="term" value="F:hydrolase activity"/>
    <property type="evidence" value="ECO:0007669"/>
    <property type="project" value="UniProtKB-KW"/>
</dbReference>
<evidence type="ECO:0000259" key="4">
    <source>
        <dbReference type="Pfam" id="PF00135"/>
    </source>
</evidence>
<dbReference type="EC" id="3.1.1.-" evidence="3"/>
<dbReference type="PROSITE" id="PS00122">
    <property type="entry name" value="CARBOXYLESTERASE_B_1"/>
    <property type="match status" value="1"/>
</dbReference>
<reference evidence="5 6" key="1">
    <citation type="submission" date="2018-03" db="EMBL/GenBank/DDBJ databases">
        <title>Genomic Encyclopedia of Archaeal and Bacterial Type Strains, Phase II (KMG-II): from individual species to whole genera.</title>
        <authorList>
            <person name="Goeker M."/>
        </authorList>
    </citation>
    <scope>NUCLEOTIDE SEQUENCE [LARGE SCALE GENOMIC DNA]</scope>
    <source>
        <strain evidence="5 6">DSM 100065</strain>
    </source>
</reference>
<dbReference type="Gene3D" id="3.40.50.1820">
    <property type="entry name" value="alpha/beta hydrolase"/>
    <property type="match status" value="1"/>
</dbReference>
<dbReference type="AlphaFoldDB" id="A0A2T0ZZZ5"/>
<dbReference type="PANTHER" id="PTHR11559">
    <property type="entry name" value="CARBOXYLESTERASE"/>
    <property type="match status" value="1"/>
</dbReference>
<keyword evidence="6" id="KW-1185">Reference proteome</keyword>
<dbReference type="Proteomes" id="UP000237752">
    <property type="component" value="Unassembled WGS sequence"/>
</dbReference>
<comment type="similarity">
    <text evidence="1 3">Belongs to the type-B carboxylesterase/lipase family.</text>
</comment>
<dbReference type="Pfam" id="PF00135">
    <property type="entry name" value="COesterase"/>
    <property type="match status" value="1"/>
</dbReference>
<comment type="caution">
    <text evidence="5">The sequence shown here is derived from an EMBL/GenBank/DDBJ whole genome shotgun (WGS) entry which is preliminary data.</text>
</comment>
<protein>
    <recommendedName>
        <fullName evidence="3">Carboxylic ester hydrolase</fullName>
        <ecNumber evidence="3">3.1.1.-</ecNumber>
    </recommendedName>
</protein>
<evidence type="ECO:0000256" key="1">
    <source>
        <dbReference type="ARBA" id="ARBA00005964"/>
    </source>
</evidence>
<sequence length="500" mass="54496">MLDVEVETASGILRGFEDDDLVHWRGVPYAAPPVGTQRFRAPQAHPPWRGVRDASSYGAVAPQKRTTAAFGVGRRTQVSEDCLTLNITAPRMPADAPRPVMVFVHGGANTLGTGSVPLYDGVELVRRGDIVYVSINYRLGVLGFMNFSAYSTAEQKFESNLGLRDQVAALQWIHDNIRAFGGDPDRITVFGESAGAMAVTALMATPAAHGLFARAIAQSSAPALVNSRERSEHLAADFLETAGIRPTQAPKLLMSVEPAHLVRMLDKLTKKYAADQPGLNPVALAVDGDYLPKLPIDAFADGTAMQVPLIIGTNRREAALFAKLGNVLPTTPALIEKLFGNTDPDALDRVTAAYSGYPSKRAAIALGGDHIFWWPSVLVADGHSAHVPTYVYRYDYGTRFLRMVGLGATHGIELFAVFGKTRSGIARLFTSLGGGRGFEEVGSRMRDQWLLFARAGHPSTDWPAYTAESRKTMIFKRRDEVVVDPHSIRREAWTGYRNYT</sequence>
<dbReference type="RefSeq" id="WP_106348891.1">
    <property type="nucleotide sequence ID" value="NZ_PVUE01000007.1"/>
</dbReference>
<organism evidence="5 6">
    <name type="scientific">Antricoccus suffuscus</name>
    <dbReference type="NCBI Taxonomy" id="1629062"/>
    <lineage>
        <taxon>Bacteria</taxon>
        <taxon>Bacillati</taxon>
        <taxon>Actinomycetota</taxon>
        <taxon>Actinomycetes</taxon>
        <taxon>Geodermatophilales</taxon>
        <taxon>Antricoccaceae</taxon>
        <taxon>Antricoccus</taxon>
    </lineage>
</organism>
<dbReference type="InterPro" id="IPR002018">
    <property type="entry name" value="CarbesteraseB"/>
</dbReference>
<dbReference type="SUPFAM" id="SSF53474">
    <property type="entry name" value="alpha/beta-Hydrolases"/>
    <property type="match status" value="1"/>
</dbReference>
<dbReference type="InterPro" id="IPR050309">
    <property type="entry name" value="Type-B_Carboxylest/Lipase"/>
</dbReference>
<dbReference type="InterPro" id="IPR029058">
    <property type="entry name" value="AB_hydrolase_fold"/>
</dbReference>
<evidence type="ECO:0000313" key="5">
    <source>
        <dbReference type="EMBL" id="PRZ41931.1"/>
    </source>
</evidence>
<dbReference type="InterPro" id="IPR019826">
    <property type="entry name" value="Carboxylesterase_B_AS"/>
</dbReference>
<evidence type="ECO:0000313" key="6">
    <source>
        <dbReference type="Proteomes" id="UP000237752"/>
    </source>
</evidence>
<gene>
    <name evidence="5" type="ORF">CLV47_10758</name>
</gene>
<dbReference type="OrthoDB" id="3199405at2"/>
<name>A0A2T0ZZZ5_9ACTN</name>
<feature type="domain" description="Carboxylesterase type B" evidence="4">
    <location>
        <begin position="5"/>
        <end position="478"/>
    </location>
</feature>